<sequence>MSVSSRPLQTNEAWLKIAAAANKLKIVRSLTAGNKKRTSEAVAILKEAQKSTKRGKYQIFLHDVLLKCGPGGVLVCAVALGQNNVASMNKPNRAALLLRLEKHEGQVPLRDATLQLLATVHNIPKSICTMQSVTNNADCKEEVLARSIYDILPRRQTYQREPTKTPELPSKHAEKKMQTRHNP</sequence>
<gene>
    <name evidence="2" type="ORF">HIM_11216</name>
</gene>
<dbReference type="OrthoDB" id="3781229at2759"/>
<feature type="compositionally biased region" description="Basic and acidic residues" evidence="1">
    <location>
        <begin position="161"/>
        <end position="177"/>
    </location>
</feature>
<keyword evidence="3" id="KW-1185">Reference proteome</keyword>
<evidence type="ECO:0000313" key="3">
    <source>
        <dbReference type="Proteomes" id="UP000054481"/>
    </source>
</evidence>
<name>A0A0F7ZJ85_9HYPO</name>
<dbReference type="Proteomes" id="UP000054481">
    <property type="component" value="Unassembled WGS sequence"/>
</dbReference>
<reference evidence="2 3" key="1">
    <citation type="journal article" date="2014" name="Genome Biol. Evol.">
        <title>Comparative genomics and transcriptomics analyses reveal divergent lifestyle features of nematode endoparasitic fungus Hirsutella minnesotensis.</title>
        <authorList>
            <person name="Lai Y."/>
            <person name="Liu K."/>
            <person name="Zhang X."/>
            <person name="Zhang X."/>
            <person name="Li K."/>
            <person name="Wang N."/>
            <person name="Shu C."/>
            <person name="Wu Y."/>
            <person name="Wang C."/>
            <person name="Bushley K.E."/>
            <person name="Xiang M."/>
            <person name="Liu X."/>
        </authorList>
    </citation>
    <scope>NUCLEOTIDE SEQUENCE [LARGE SCALE GENOMIC DNA]</scope>
    <source>
        <strain evidence="2 3">3608</strain>
    </source>
</reference>
<evidence type="ECO:0000313" key="2">
    <source>
        <dbReference type="EMBL" id="KJZ69400.1"/>
    </source>
</evidence>
<dbReference type="AlphaFoldDB" id="A0A0F7ZJ85"/>
<dbReference type="EMBL" id="KQ030720">
    <property type="protein sequence ID" value="KJZ69400.1"/>
    <property type="molecule type" value="Genomic_DNA"/>
</dbReference>
<organism evidence="2 3">
    <name type="scientific">Hirsutella minnesotensis 3608</name>
    <dbReference type="NCBI Taxonomy" id="1043627"/>
    <lineage>
        <taxon>Eukaryota</taxon>
        <taxon>Fungi</taxon>
        <taxon>Dikarya</taxon>
        <taxon>Ascomycota</taxon>
        <taxon>Pezizomycotina</taxon>
        <taxon>Sordariomycetes</taxon>
        <taxon>Hypocreomycetidae</taxon>
        <taxon>Hypocreales</taxon>
        <taxon>Ophiocordycipitaceae</taxon>
        <taxon>Hirsutella</taxon>
    </lineage>
</organism>
<protein>
    <submittedName>
        <fullName evidence="2">Uncharacterized protein</fullName>
    </submittedName>
</protein>
<accession>A0A0F7ZJ85</accession>
<proteinExistence type="predicted"/>
<feature type="region of interest" description="Disordered" evidence="1">
    <location>
        <begin position="155"/>
        <end position="183"/>
    </location>
</feature>
<evidence type="ECO:0000256" key="1">
    <source>
        <dbReference type="SAM" id="MobiDB-lite"/>
    </source>
</evidence>